<feature type="transmembrane region" description="Helical" evidence="1">
    <location>
        <begin position="12"/>
        <end position="37"/>
    </location>
</feature>
<feature type="transmembrane region" description="Helical" evidence="1">
    <location>
        <begin position="64"/>
        <end position="88"/>
    </location>
</feature>
<evidence type="ECO:0000313" key="2">
    <source>
        <dbReference type="EMBL" id="GIG32504.1"/>
    </source>
</evidence>
<dbReference type="EMBL" id="JACCBK010000001">
    <property type="protein sequence ID" value="NYD86608.1"/>
    <property type="molecule type" value="Genomic_DNA"/>
</dbReference>
<dbReference type="EMBL" id="BONN01000004">
    <property type="protein sequence ID" value="GIG32504.1"/>
    <property type="molecule type" value="Genomic_DNA"/>
</dbReference>
<dbReference type="RefSeq" id="WP_140458203.1">
    <property type="nucleotide sequence ID" value="NZ_BAABFI010000001.1"/>
</dbReference>
<dbReference type="AlphaFoldDB" id="A0A7Y9FG82"/>
<organism evidence="3 4">
    <name type="scientific">Cellulomonas oligotrophica</name>
    <dbReference type="NCBI Taxonomy" id="931536"/>
    <lineage>
        <taxon>Bacteria</taxon>
        <taxon>Bacillati</taxon>
        <taxon>Actinomycetota</taxon>
        <taxon>Actinomycetes</taxon>
        <taxon>Micrococcales</taxon>
        <taxon>Cellulomonadaceae</taxon>
        <taxon>Cellulomonas</taxon>
    </lineage>
</organism>
<reference evidence="3 4" key="1">
    <citation type="submission" date="2020-07" db="EMBL/GenBank/DDBJ databases">
        <title>Sequencing the genomes of 1000 actinobacteria strains.</title>
        <authorList>
            <person name="Klenk H.-P."/>
        </authorList>
    </citation>
    <scope>NUCLEOTIDE SEQUENCE [LARGE SCALE GENOMIC DNA]</scope>
    <source>
        <strain evidence="3 4">DSM 24482</strain>
    </source>
</reference>
<keyword evidence="1" id="KW-0812">Transmembrane</keyword>
<protein>
    <submittedName>
        <fullName evidence="3">Uncharacterized protein</fullName>
    </submittedName>
</protein>
<accession>A0A7Y9FG82</accession>
<evidence type="ECO:0000256" key="1">
    <source>
        <dbReference type="SAM" id="Phobius"/>
    </source>
</evidence>
<evidence type="ECO:0000313" key="5">
    <source>
        <dbReference type="Proteomes" id="UP000618382"/>
    </source>
</evidence>
<proteinExistence type="predicted"/>
<gene>
    <name evidence="3" type="ORF">BKA21_002157</name>
    <name evidence="2" type="ORF">Col01nite_16630</name>
</gene>
<keyword evidence="5" id="KW-1185">Reference proteome</keyword>
<feature type="transmembrane region" description="Helical" evidence="1">
    <location>
        <begin position="95"/>
        <end position="118"/>
    </location>
</feature>
<feature type="transmembrane region" description="Helical" evidence="1">
    <location>
        <begin position="177"/>
        <end position="197"/>
    </location>
</feature>
<dbReference type="Proteomes" id="UP000618382">
    <property type="component" value="Unassembled WGS sequence"/>
</dbReference>
<evidence type="ECO:0000313" key="3">
    <source>
        <dbReference type="EMBL" id="NYD86608.1"/>
    </source>
</evidence>
<feature type="transmembrane region" description="Helical" evidence="1">
    <location>
        <begin position="138"/>
        <end position="156"/>
    </location>
</feature>
<keyword evidence="1" id="KW-0472">Membrane</keyword>
<comment type="caution">
    <text evidence="3">The sequence shown here is derived from an EMBL/GenBank/DDBJ whole genome shotgun (WGS) entry which is preliminary data.</text>
</comment>
<dbReference type="Proteomes" id="UP000577956">
    <property type="component" value="Unassembled WGS sequence"/>
</dbReference>
<reference evidence="2 5" key="2">
    <citation type="submission" date="2021-01" db="EMBL/GenBank/DDBJ databases">
        <title>Whole genome shotgun sequence of Cellulomonas oligotrophica NBRC 109435.</title>
        <authorList>
            <person name="Komaki H."/>
            <person name="Tamura T."/>
        </authorList>
    </citation>
    <scope>NUCLEOTIDE SEQUENCE [LARGE SCALE GENOMIC DNA]</scope>
    <source>
        <strain evidence="2 5">NBRC 109435</strain>
    </source>
</reference>
<name>A0A7Y9FG82_9CELL</name>
<sequence>MDGRDAAVDRPWVVGVAKAAPGLVAALLYAGLVFVAVRLFPDVLADAVHASSAPHPIIFGRDAWVQYLLTLGWLVPWTLALAVVLGVLSRSGAIAWVLVPGSAVLLLQPAWVVLLVSFDVLLHSWVEPTLVLTLRADQTMLLAGHAVALVGSRYAWRRRTGSTDLQPTDVVRVCSGALLRMLAVLGVYAGLALALWLTTPCTGPGGVLCG</sequence>
<evidence type="ECO:0000313" key="4">
    <source>
        <dbReference type="Proteomes" id="UP000577956"/>
    </source>
</evidence>
<keyword evidence="1" id="KW-1133">Transmembrane helix</keyword>